<dbReference type="Gene3D" id="1.25.10.10">
    <property type="entry name" value="Leucine-rich Repeat Variant"/>
    <property type="match status" value="1"/>
</dbReference>
<keyword evidence="3" id="KW-1185">Reference proteome</keyword>
<dbReference type="GO" id="GO:0016539">
    <property type="term" value="P:intein-mediated protein splicing"/>
    <property type="evidence" value="ECO:0007669"/>
    <property type="project" value="InterPro"/>
</dbReference>
<reference evidence="2 3" key="1">
    <citation type="submission" date="2012-02" db="EMBL/GenBank/DDBJ databases">
        <title>Complete sequence of chromosome of Singulisphaera acidiphila DSM 18658.</title>
        <authorList>
            <consortium name="US DOE Joint Genome Institute (JGI-PGF)"/>
            <person name="Lucas S."/>
            <person name="Copeland A."/>
            <person name="Lapidus A."/>
            <person name="Glavina del Rio T."/>
            <person name="Dalin E."/>
            <person name="Tice H."/>
            <person name="Bruce D."/>
            <person name="Goodwin L."/>
            <person name="Pitluck S."/>
            <person name="Peters L."/>
            <person name="Ovchinnikova G."/>
            <person name="Chertkov O."/>
            <person name="Kyrpides N."/>
            <person name="Mavromatis K."/>
            <person name="Ivanova N."/>
            <person name="Brettin T."/>
            <person name="Detter J.C."/>
            <person name="Han C."/>
            <person name="Larimer F."/>
            <person name="Land M."/>
            <person name="Hauser L."/>
            <person name="Markowitz V."/>
            <person name="Cheng J.-F."/>
            <person name="Hugenholtz P."/>
            <person name="Woyke T."/>
            <person name="Wu D."/>
            <person name="Tindall B."/>
            <person name="Pomrenke H."/>
            <person name="Brambilla E."/>
            <person name="Klenk H.-P."/>
            <person name="Eisen J.A."/>
        </authorList>
    </citation>
    <scope>NUCLEOTIDE SEQUENCE [LARGE SCALE GENOMIC DNA]</scope>
    <source>
        <strain evidence="3">ATCC BAA-1392 / DSM 18658 / VKM B-2454 / MOB10</strain>
    </source>
</reference>
<dbReference type="PROSITE" id="PS50817">
    <property type="entry name" value="INTEIN_N_TER"/>
    <property type="match status" value="1"/>
</dbReference>
<evidence type="ECO:0000259" key="1">
    <source>
        <dbReference type="SMART" id="SM00306"/>
    </source>
</evidence>
<dbReference type="EMBL" id="CP003364">
    <property type="protein sequence ID" value="AGA27675.1"/>
    <property type="molecule type" value="Genomic_DNA"/>
</dbReference>
<name>L0DFP1_SINAD</name>
<dbReference type="InterPro" id="IPR036844">
    <property type="entry name" value="Hint_dom_sf"/>
</dbReference>
<dbReference type="InterPro" id="IPR006141">
    <property type="entry name" value="Intein_N"/>
</dbReference>
<evidence type="ECO:0000313" key="2">
    <source>
        <dbReference type="EMBL" id="AGA27675.1"/>
    </source>
</evidence>
<feature type="domain" description="Hint" evidence="1">
    <location>
        <begin position="515"/>
        <end position="609"/>
    </location>
</feature>
<organism evidence="2 3">
    <name type="scientific">Singulisphaera acidiphila (strain ATCC BAA-1392 / DSM 18658 / VKM B-2454 / MOB10)</name>
    <dbReference type="NCBI Taxonomy" id="886293"/>
    <lineage>
        <taxon>Bacteria</taxon>
        <taxon>Pseudomonadati</taxon>
        <taxon>Planctomycetota</taxon>
        <taxon>Planctomycetia</taxon>
        <taxon>Isosphaerales</taxon>
        <taxon>Isosphaeraceae</taxon>
        <taxon>Singulisphaera</taxon>
    </lineage>
</organism>
<dbReference type="HOGENOM" id="CLU_423806_0_0_0"/>
<evidence type="ECO:0000313" key="3">
    <source>
        <dbReference type="Proteomes" id="UP000010798"/>
    </source>
</evidence>
<dbReference type="OrthoDB" id="285999at2"/>
<dbReference type="CDD" id="cd00081">
    <property type="entry name" value="Hint"/>
    <property type="match status" value="1"/>
</dbReference>
<dbReference type="eggNOG" id="COG1413">
    <property type="taxonomic scope" value="Bacteria"/>
</dbReference>
<dbReference type="STRING" id="886293.Sinac_3414"/>
<dbReference type="eggNOG" id="COG1372">
    <property type="taxonomic scope" value="Bacteria"/>
</dbReference>
<dbReference type="RefSeq" id="WP_015246820.1">
    <property type="nucleotide sequence ID" value="NC_019892.1"/>
</dbReference>
<gene>
    <name evidence="2" type="ordered locus">Sinac_3414</name>
</gene>
<dbReference type="SUPFAM" id="SSF51294">
    <property type="entry name" value="Hedgehog/intein (Hint) domain"/>
    <property type="match status" value="1"/>
</dbReference>
<dbReference type="SUPFAM" id="SSF48371">
    <property type="entry name" value="ARM repeat"/>
    <property type="match status" value="1"/>
</dbReference>
<dbReference type="Proteomes" id="UP000010798">
    <property type="component" value="Chromosome"/>
</dbReference>
<dbReference type="InterPro" id="IPR016024">
    <property type="entry name" value="ARM-type_fold"/>
</dbReference>
<accession>L0DFP1</accession>
<dbReference type="SMART" id="SM00306">
    <property type="entry name" value="HintN"/>
    <property type="match status" value="1"/>
</dbReference>
<protein>
    <recommendedName>
        <fullName evidence="1">Hint domain-containing protein</fullName>
    </recommendedName>
</protein>
<dbReference type="Gene3D" id="2.170.16.10">
    <property type="entry name" value="Hedgehog/Intein (Hint) domain"/>
    <property type="match status" value="1"/>
</dbReference>
<dbReference type="KEGG" id="saci:Sinac_3414"/>
<dbReference type="AlphaFoldDB" id="L0DFP1"/>
<dbReference type="Pfam" id="PF07591">
    <property type="entry name" value="PT-HINT"/>
    <property type="match status" value="1"/>
</dbReference>
<dbReference type="InterPro" id="IPR011989">
    <property type="entry name" value="ARM-like"/>
</dbReference>
<sequence>MLGTLLVGTILMAASPESHSSSLAVDLKSYEAATATVGRDPDAHVKLALWCEEHGLQAERLKHLAVAVVTDPKHSVARGLMGLVSYGGQWQHPETIRDKMRADAELTATLAEYNAKRETMRGTADGHWDLAIWCEKHGLKAEAIAHLTAVTRMDPARDAAWKRLGCKKHDGRWMTEEQIATLKRNSEEQKKADRHWRPLLEKWRERLPENRTREIAERRLSEVTDPRAVPMIWATFASGDASRQLVAVQMLGQIDAGTASRALATLSVFGRSAEVRRVATETLKRRDPREFVTLLVELLRDPIKYEVRPVSGPGTQGVLFIEGKQFNVRRVYTAQAIPFEQIPPRLFDPSVPFDPFSRQNLWLANGAPGATVGALSASAVKSVAENPRTATGITVGQPGMNSAGAAVLAAEGAAARRDTQIANALNVVQQIAAFAQGRLASDVNEIEAVNATVQARNRLTLPVLAAVTGQELGEKQDSWKTWWSDQQGYRYESTEPESKPTFTQVVPMPSIRPHHSCFGAGTLIHTLDGLRKIESIQVGDQVLSQDTRTGTLKFEPVLAVFHNKPSATLRIEWEGESTVATGIHRFWKAGKGWTMARDLAPGDPIRTLNGVAKVRSIQEEAVQPVFNLEVADGKSFFVGERGTLVHDNSLVESTPEPFDAAPVLAAAPVAKP</sequence>
<proteinExistence type="predicted"/>
<dbReference type="InterPro" id="IPR003587">
    <property type="entry name" value="Hint_dom_N"/>
</dbReference>